<evidence type="ECO:0000256" key="2">
    <source>
        <dbReference type="ARBA" id="ARBA00013064"/>
    </source>
</evidence>
<dbReference type="OrthoDB" id="9788539at2"/>
<reference evidence="5 6" key="1">
    <citation type="journal article" date="2011" name="Stand. Genomic Sci.">
        <title>Complete genome sequence of Nitratifractor salsuginis type strain (E9I37-1).</title>
        <authorList>
            <person name="Anderson I."/>
            <person name="Sikorski J."/>
            <person name="Zeytun A."/>
            <person name="Nolan M."/>
            <person name="Lapidus A."/>
            <person name="Lucas S."/>
            <person name="Hammon N."/>
            <person name="Deshpande S."/>
            <person name="Cheng J.F."/>
            <person name="Tapia R."/>
            <person name="Han C."/>
            <person name="Goodwin L."/>
            <person name="Pitluck S."/>
            <person name="Liolios K."/>
            <person name="Pagani I."/>
            <person name="Ivanova N."/>
            <person name="Huntemann M."/>
            <person name="Mavromatis K."/>
            <person name="Ovchinikova G."/>
            <person name="Pati A."/>
            <person name="Chen A."/>
            <person name="Palaniappan K."/>
            <person name="Land M."/>
            <person name="Hauser L."/>
            <person name="Brambilla E.M."/>
            <person name="Ngatchou-Djao O.D."/>
            <person name="Rohde M."/>
            <person name="Tindall B.J."/>
            <person name="Goker M."/>
            <person name="Detter J.C."/>
            <person name="Woyke T."/>
            <person name="Bristow J."/>
            <person name="Eisen J.A."/>
            <person name="Markowitz V."/>
            <person name="Hugenholtz P."/>
            <person name="Klenk H.P."/>
            <person name="Kyrpides N.C."/>
        </authorList>
    </citation>
    <scope>NUCLEOTIDE SEQUENCE [LARGE SCALE GENOMIC DNA]</scope>
    <source>
        <strain evidence="6">DSM 16511 / JCM 12458 / E9I37-1</strain>
    </source>
</reference>
<dbReference type="PANTHER" id="PTHR39181:SF1">
    <property type="entry name" value="TYROSINE-PROTEIN PHOSPHATASE YWQE"/>
    <property type="match status" value="1"/>
</dbReference>
<accession>E6X1B7</accession>
<comment type="catalytic activity">
    <reaction evidence="4">
        <text>O-phospho-L-tyrosyl-[protein] + H2O = L-tyrosyl-[protein] + phosphate</text>
        <dbReference type="Rhea" id="RHEA:10684"/>
        <dbReference type="Rhea" id="RHEA-COMP:10136"/>
        <dbReference type="Rhea" id="RHEA-COMP:20101"/>
        <dbReference type="ChEBI" id="CHEBI:15377"/>
        <dbReference type="ChEBI" id="CHEBI:43474"/>
        <dbReference type="ChEBI" id="CHEBI:46858"/>
        <dbReference type="ChEBI" id="CHEBI:61978"/>
        <dbReference type="EC" id="3.1.3.48"/>
    </reaction>
</comment>
<name>E6X1B7_NITSE</name>
<dbReference type="RefSeq" id="WP_013554664.1">
    <property type="nucleotide sequence ID" value="NC_014935.1"/>
</dbReference>
<proteinExistence type="inferred from homology"/>
<dbReference type="EMBL" id="CP002452">
    <property type="protein sequence ID" value="ADV46979.1"/>
    <property type="molecule type" value="Genomic_DNA"/>
</dbReference>
<dbReference type="HOGENOM" id="CLU_085966_0_0_7"/>
<dbReference type="EC" id="3.1.3.48" evidence="2"/>
<evidence type="ECO:0000256" key="4">
    <source>
        <dbReference type="ARBA" id="ARBA00051722"/>
    </source>
</evidence>
<dbReference type="GO" id="GO:0030145">
    <property type="term" value="F:manganese ion binding"/>
    <property type="evidence" value="ECO:0007669"/>
    <property type="project" value="InterPro"/>
</dbReference>
<dbReference type="KEGG" id="nsa:Nitsa_1733"/>
<dbReference type="PIRSF" id="PIRSF016557">
    <property type="entry name" value="Caps_synth_CpsB"/>
    <property type="match status" value="1"/>
</dbReference>
<dbReference type="PANTHER" id="PTHR39181">
    <property type="entry name" value="TYROSINE-PROTEIN PHOSPHATASE YWQE"/>
    <property type="match status" value="1"/>
</dbReference>
<dbReference type="AlphaFoldDB" id="E6X1B7"/>
<evidence type="ECO:0000313" key="5">
    <source>
        <dbReference type="EMBL" id="ADV46979.1"/>
    </source>
</evidence>
<dbReference type="Proteomes" id="UP000008633">
    <property type="component" value="Chromosome"/>
</dbReference>
<evidence type="ECO:0000256" key="3">
    <source>
        <dbReference type="ARBA" id="ARBA00022801"/>
    </source>
</evidence>
<dbReference type="InterPro" id="IPR016667">
    <property type="entry name" value="Caps_polysacc_synth_CpsB/CapC"/>
</dbReference>
<dbReference type="Gene3D" id="3.20.20.140">
    <property type="entry name" value="Metal-dependent hydrolases"/>
    <property type="match status" value="1"/>
</dbReference>
<evidence type="ECO:0000313" key="6">
    <source>
        <dbReference type="Proteomes" id="UP000008633"/>
    </source>
</evidence>
<keyword evidence="3" id="KW-0378">Hydrolase</keyword>
<keyword evidence="6" id="KW-1185">Reference proteome</keyword>
<protein>
    <recommendedName>
        <fullName evidence="2">protein-tyrosine-phosphatase</fullName>
        <ecNumber evidence="2">3.1.3.48</ecNumber>
    </recommendedName>
</protein>
<dbReference type="Pfam" id="PF19567">
    <property type="entry name" value="CpsB_CapC"/>
    <property type="match status" value="1"/>
</dbReference>
<sequence>MIGRWFKKKRMDRTEDNGEKVVLPFVTDLHSHLLPGIDDGAKTLQESLKLLSGLEALGYRRIYTTPHIMSDSYRNSSETIRKGLEKLRSAAKEEGLTLKIDAAAEYYLDELLFERLDQGDVLTVGNRLLLFETSYYNEPLQLEERIYEISARGYQPLMAHPERYRYVKDPENFYGRLKSLGVLFQVNINSLGGYYGKDAGDKALWLAKRGWIDYLGSDMHGTKHLEFLQKSFGAEAFKEAISNNCILNDTI</sequence>
<dbReference type="SUPFAM" id="SSF89550">
    <property type="entry name" value="PHP domain-like"/>
    <property type="match status" value="1"/>
</dbReference>
<comment type="similarity">
    <text evidence="1">Belongs to the metallo-dependent hydrolases superfamily. CpsB/CapC family.</text>
</comment>
<dbReference type="InterPro" id="IPR016195">
    <property type="entry name" value="Pol/histidinol_Pase-like"/>
</dbReference>
<gene>
    <name evidence="5" type="ordered locus">Nitsa_1733</name>
</gene>
<reference evidence="6" key="2">
    <citation type="submission" date="2011-01" db="EMBL/GenBank/DDBJ databases">
        <title>The complete genome of Nitratifractor salsuginis DSM 16511.</title>
        <authorList>
            <consortium name="US DOE Joint Genome Institute (JGI-PGF)"/>
            <person name="Lucas S."/>
            <person name="Copeland A."/>
            <person name="Lapidus A."/>
            <person name="Bruce D."/>
            <person name="Goodwin L."/>
            <person name="Pitluck S."/>
            <person name="Kyrpides N."/>
            <person name="Mavromatis K."/>
            <person name="Ivanova N."/>
            <person name="Mikhailova N."/>
            <person name="Zeytun A."/>
            <person name="Detter J.C."/>
            <person name="Tapia R."/>
            <person name="Han C."/>
            <person name="Land M."/>
            <person name="Hauser L."/>
            <person name="Markowitz V."/>
            <person name="Cheng J.-F."/>
            <person name="Hugenholtz P."/>
            <person name="Woyke T."/>
            <person name="Wu D."/>
            <person name="Tindall B."/>
            <person name="Schuetze A."/>
            <person name="Brambilla E."/>
            <person name="Klenk H.-P."/>
            <person name="Eisen J.A."/>
        </authorList>
    </citation>
    <scope>NUCLEOTIDE SEQUENCE [LARGE SCALE GENOMIC DNA]</scope>
    <source>
        <strain evidence="6">DSM 16511 / JCM 12458 / E9I37-1</strain>
    </source>
</reference>
<dbReference type="eggNOG" id="COG4464">
    <property type="taxonomic scope" value="Bacteria"/>
</dbReference>
<dbReference type="GO" id="GO:0004725">
    <property type="term" value="F:protein tyrosine phosphatase activity"/>
    <property type="evidence" value="ECO:0007669"/>
    <property type="project" value="UniProtKB-EC"/>
</dbReference>
<evidence type="ECO:0000256" key="1">
    <source>
        <dbReference type="ARBA" id="ARBA00005750"/>
    </source>
</evidence>
<organism evidence="5 6">
    <name type="scientific">Nitratifractor salsuginis (strain DSM 16511 / JCM 12458 / E9I37-1)</name>
    <dbReference type="NCBI Taxonomy" id="749222"/>
    <lineage>
        <taxon>Bacteria</taxon>
        <taxon>Pseudomonadati</taxon>
        <taxon>Campylobacterota</taxon>
        <taxon>Epsilonproteobacteria</taxon>
        <taxon>Campylobacterales</taxon>
        <taxon>Sulfurovaceae</taxon>
        <taxon>Nitratifractor</taxon>
    </lineage>
</organism>
<dbReference type="STRING" id="749222.Nitsa_1733"/>